<name>A0ABZ0XUN1_9BURK</name>
<gene>
    <name evidence="1" type="ORF">SR858_18855</name>
</gene>
<organism evidence="1 2">
    <name type="scientific">Duganella zoogloeoides</name>
    <dbReference type="NCBI Taxonomy" id="75659"/>
    <lineage>
        <taxon>Bacteria</taxon>
        <taxon>Pseudomonadati</taxon>
        <taxon>Pseudomonadota</taxon>
        <taxon>Betaproteobacteria</taxon>
        <taxon>Burkholderiales</taxon>
        <taxon>Oxalobacteraceae</taxon>
        <taxon>Telluria group</taxon>
        <taxon>Duganella</taxon>
    </lineage>
</organism>
<dbReference type="Pfam" id="PF16732">
    <property type="entry name" value="ComP_DUS"/>
    <property type="match status" value="1"/>
</dbReference>
<keyword evidence="2" id="KW-1185">Reference proteome</keyword>
<dbReference type="SUPFAM" id="SSF54523">
    <property type="entry name" value="Pili subunits"/>
    <property type="match status" value="1"/>
</dbReference>
<reference evidence="1 2" key="1">
    <citation type="submission" date="2023-11" db="EMBL/GenBank/DDBJ databases">
        <title>MicrobeMod: A computational toolkit for identifying prokaryotic methylation and restriction-modification with nanopore sequencing.</title>
        <authorList>
            <person name="Crits-Christoph A."/>
            <person name="Kang S.C."/>
            <person name="Lee H."/>
            <person name="Ostrov N."/>
        </authorList>
    </citation>
    <scope>NUCLEOTIDE SEQUENCE [LARGE SCALE GENOMIC DNA]</scope>
    <source>
        <strain evidence="1 2">ATCC 25935</strain>
    </source>
</reference>
<sequence>MIELLVVCVIAMLLAAVAAPAWNDHLVRTRRHEAQATMQRLMLQQERYFTQHGSYLAFGPAVQGDDPEQRQFQWWSGATAPASGYEIEGKACDGHTLDTCVQLVATPGTPRVDARFRDADCGELTLTSSGLRQAGGPRADCWR</sequence>
<proteinExistence type="predicted"/>
<dbReference type="Proteomes" id="UP001326110">
    <property type="component" value="Chromosome"/>
</dbReference>
<evidence type="ECO:0000313" key="2">
    <source>
        <dbReference type="Proteomes" id="UP001326110"/>
    </source>
</evidence>
<dbReference type="InterPro" id="IPR031982">
    <property type="entry name" value="PilE-like"/>
</dbReference>
<dbReference type="Gene3D" id="3.30.700.10">
    <property type="entry name" value="Glycoprotein, Type 4 Pilin"/>
    <property type="match status" value="1"/>
</dbReference>
<evidence type="ECO:0000313" key="1">
    <source>
        <dbReference type="EMBL" id="WQH03109.1"/>
    </source>
</evidence>
<accession>A0ABZ0XUN1</accession>
<protein>
    <submittedName>
        <fullName evidence="1">Type IV pilin protein</fullName>
    </submittedName>
</protein>
<dbReference type="EMBL" id="CP140152">
    <property type="protein sequence ID" value="WQH03109.1"/>
    <property type="molecule type" value="Genomic_DNA"/>
</dbReference>
<dbReference type="InterPro" id="IPR045584">
    <property type="entry name" value="Pilin-like"/>
</dbReference>